<proteinExistence type="predicted"/>
<dbReference type="EMBL" id="QXBN01000006">
    <property type="protein sequence ID" value="RIT40278.1"/>
    <property type="molecule type" value="Genomic_DNA"/>
</dbReference>
<feature type="region of interest" description="Disordered" evidence="1">
    <location>
        <begin position="49"/>
        <end position="213"/>
    </location>
</feature>
<name>A0ABD7HR41_9MYCO</name>
<comment type="caution">
    <text evidence="2">The sequence shown here is derived from an EMBL/GenBank/DDBJ whole genome shotgun (WGS) entry which is preliminary data.</text>
</comment>
<protein>
    <submittedName>
        <fullName evidence="2">Uncharacterized protein</fullName>
    </submittedName>
</protein>
<reference evidence="2 3" key="1">
    <citation type="submission" date="2018-08" db="EMBL/GenBank/DDBJ databases">
        <title>Linezolid Resistance in Mycobacterium abscessus: MIC Distribution and Comprehensive Investigation of Resistance Mechanisms.</title>
        <authorList>
            <person name="Ye M."/>
            <person name="Xu L."/>
            <person name="Zou Y."/>
            <person name="Li B."/>
            <person name="Guo Q."/>
            <person name="Zhang Y."/>
            <person name="Zhan M."/>
            <person name="Xu B."/>
            <person name="Yu F."/>
            <person name="Zhang Z."/>
            <person name="Chu H."/>
        </authorList>
    </citation>
    <scope>NUCLEOTIDE SEQUENCE [LARGE SCALE GENOMIC DNA]</scope>
    <source>
        <strain evidence="2 3">G143</strain>
    </source>
</reference>
<gene>
    <name evidence="2" type="ORF">D2E76_10880</name>
</gene>
<sequence>MVMKDRWRMSPGLRRTSAVIAIAALAIGGAKIASDHTLPGTGFSTVATVAADPTGPTGGPGGGPGGMNGSQFQPPGLPPQMPDYQGGINQPPLDQNSGISIYNTGSPGAQQVPGQQGAQQPQQSWDQPAHGTQIPDYSTAPGYTQGPGKPNPDYQAPQQQAPQQGQQPRQQPQQQQPSQAPTQTQQPSQAPTQSQQPKQPQEKQDDNTQSMQQRQLRCNVAMSSLGAPQQAVSAVGGAGTRFVPARFEPGDGDCNGCDKSAIKSAPSEWTDYYVYQRADIRNMADMKSLLQAQMRMKNMDSVCAAVGDLAGKSKTPPGQVAKGTGALCSASVMGFDDPMIRNITDAINQGKCILIESYGGFKVNYLIKPCG</sequence>
<dbReference type="Proteomes" id="UP000284557">
    <property type="component" value="Unassembled WGS sequence"/>
</dbReference>
<accession>A0ABD7HR41</accession>
<feature type="compositionally biased region" description="Low complexity" evidence="1">
    <location>
        <begin position="105"/>
        <end position="129"/>
    </location>
</feature>
<dbReference type="AlphaFoldDB" id="A0ABD7HR41"/>
<evidence type="ECO:0000256" key="1">
    <source>
        <dbReference type="SAM" id="MobiDB-lite"/>
    </source>
</evidence>
<evidence type="ECO:0000313" key="2">
    <source>
        <dbReference type="EMBL" id="RIT40278.1"/>
    </source>
</evidence>
<feature type="compositionally biased region" description="Low complexity" evidence="1">
    <location>
        <begin position="155"/>
        <end position="199"/>
    </location>
</feature>
<evidence type="ECO:0000313" key="3">
    <source>
        <dbReference type="Proteomes" id="UP000284557"/>
    </source>
</evidence>
<feature type="compositionally biased region" description="Gly residues" evidence="1">
    <location>
        <begin position="56"/>
        <end position="68"/>
    </location>
</feature>
<feature type="compositionally biased region" description="Polar residues" evidence="1">
    <location>
        <begin position="92"/>
        <end position="104"/>
    </location>
</feature>
<organism evidence="2 3">
    <name type="scientific">Mycobacteroides abscessus</name>
    <dbReference type="NCBI Taxonomy" id="36809"/>
    <lineage>
        <taxon>Bacteria</taxon>
        <taxon>Bacillati</taxon>
        <taxon>Actinomycetota</taxon>
        <taxon>Actinomycetes</taxon>
        <taxon>Mycobacteriales</taxon>
        <taxon>Mycobacteriaceae</taxon>
        <taxon>Mycobacteroides</taxon>
    </lineage>
</organism>
<dbReference type="RefSeq" id="WP_100475452.1">
    <property type="nucleotide sequence ID" value="NZ_JAMLCA010000006.1"/>
</dbReference>